<feature type="compositionally biased region" description="Low complexity" evidence="1">
    <location>
        <begin position="34"/>
        <end position="47"/>
    </location>
</feature>
<proteinExistence type="predicted"/>
<organism evidence="2 3">
    <name type="scientific">Aldrovandia affinis</name>
    <dbReference type="NCBI Taxonomy" id="143900"/>
    <lineage>
        <taxon>Eukaryota</taxon>
        <taxon>Metazoa</taxon>
        <taxon>Chordata</taxon>
        <taxon>Craniata</taxon>
        <taxon>Vertebrata</taxon>
        <taxon>Euteleostomi</taxon>
        <taxon>Actinopterygii</taxon>
        <taxon>Neopterygii</taxon>
        <taxon>Teleostei</taxon>
        <taxon>Notacanthiformes</taxon>
        <taxon>Halosauridae</taxon>
        <taxon>Aldrovandia</taxon>
    </lineage>
</organism>
<feature type="region of interest" description="Disordered" evidence="1">
    <location>
        <begin position="32"/>
        <end position="85"/>
    </location>
</feature>
<name>A0AAD7WKE7_9TELE</name>
<evidence type="ECO:0000256" key="1">
    <source>
        <dbReference type="SAM" id="MobiDB-lite"/>
    </source>
</evidence>
<feature type="compositionally biased region" description="Polar residues" evidence="1">
    <location>
        <begin position="69"/>
        <end position="80"/>
    </location>
</feature>
<evidence type="ECO:0000313" key="3">
    <source>
        <dbReference type="Proteomes" id="UP001221898"/>
    </source>
</evidence>
<reference evidence="2" key="1">
    <citation type="journal article" date="2023" name="Science">
        <title>Genome structures resolve the early diversification of teleost fishes.</title>
        <authorList>
            <person name="Parey E."/>
            <person name="Louis A."/>
            <person name="Montfort J."/>
            <person name="Bouchez O."/>
            <person name="Roques C."/>
            <person name="Iampietro C."/>
            <person name="Lluch J."/>
            <person name="Castinel A."/>
            <person name="Donnadieu C."/>
            <person name="Desvignes T."/>
            <person name="Floi Bucao C."/>
            <person name="Jouanno E."/>
            <person name="Wen M."/>
            <person name="Mejri S."/>
            <person name="Dirks R."/>
            <person name="Jansen H."/>
            <person name="Henkel C."/>
            <person name="Chen W.J."/>
            <person name="Zahm M."/>
            <person name="Cabau C."/>
            <person name="Klopp C."/>
            <person name="Thompson A.W."/>
            <person name="Robinson-Rechavi M."/>
            <person name="Braasch I."/>
            <person name="Lecointre G."/>
            <person name="Bobe J."/>
            <person name="Postlethwait J.H."/>
            <person name="Berthelot C."/>
            <person name="Roest Crollius H."/>
            <person name="Guiguen Y."/>
        </authorList>
    </citation>
    <scope>NUCLEOTIDE SEQUENCE</scope>
    <source>
        <strain evidence="2">NC1722</strain>
    </source>
</reference>
<accession>A0AAD7WKE7</accession>
<gene>
    <name evidence="2" type="ORF">AAFF_G00399800</name>
</gene>
<keyword evidence="3" id="KW-1185">Reference proteome</keyword>
<sequence length="106" mass="11258">MHIEARCNHHTMAVSTSWSRAVKPSSSTLGVNLTTSPWTVSSPPTKSWDTPWGLPCPSPRPPTAKPPTQLGSPAVGSTPSLLLPRIPGTSLDVRSGFLAGLKCRFL</sequence>
<feature type="compositionally biased region" description="Pro residues" evidence="1">
    <location>
        <begin position="54"/>
        <end position="65"/>
    </location>
</feature>
<dbReference type="Proteomes" id="UP001221898">
    <property type="component" value="Unassembled WGS sequence"/>
</dbReference>
<protein>
    <submittedName>
        <fullName evidence="2">Uncharacterized protein</fullName>
    </submittedName>
</protein>
<dbReference type="EMBL" id="JAINUG010000078">
    <property type="protein sequence ID" value="KAJ8400286.1"/>
    <property type="molecule type" value="Genomic_DNA"/>
</dbReference>
<evidence type="ECO:0000313" key="2">
    <source>
        <dbReference type="EMBL" id="KAJ8400286.1"/>
    </source>
</evidence>
<dbReference type="AlphaFoldDB" id="A0AAD7WKE7"/>
<comment type="caution">
    <text evidence="2">The sequence shown here is derived from an EMBL/GenBank/DDBJ whole genome shotgun (WGS) entry which is preliminary data.</text>
</comment>